<keyword evidence="2" id="KW-1185">Reference proteome</keyword>
<reference evidence="1" key="1">
    <citation type="journal article" date="2014" name="Int. J. Syst. Evol. Microbiol.">
        <title>Complete genome sequence of Corynebacterium casei LMG S-19264T (=DSM 44701T), isolated from a smear-ripened cheese.</title>
        <authorList>
            <consortium name="US DOE Joint Genome Institute (JGI-PGF)"/>
            <person name="Walter F."/>
            <person name="Albersmeier A."/>
            <person name="Kalinowski J."/>
            <person name="Ruckert C."/>
        </authorList>
    </citation>
    <scope>NUCLEOTIDE SEQUENCE</scope>
    <source>
        <strain evidence="1">VKM Ac-1447</strain>
    </source>
</reference>
<dbReference type="Proteomes" id="UP001142317">
    <property type="component" value="Unassembled WGS sequence"/>
</dbReference>
<evidence type="ECO:0000313" key="2">
    <source>
        <dbReference type="Proteomes" id="UP001142317"/>
    </source>
</evidence>
<dbReference type="AlphaFoldDB" id="A0A9W6HGS7"/>
<dbReference type="EMBL" id="BSEO01000005">
    <property type="protein sequence ID" value="GLJ79764.1"/>
    <property type="molecule type" value="Genomic_DNA"/>
</dbReference>
<name>A0A9W6HGS7_9MICO</name>
<dbReference type="RefSeq" id="WP_210007483.1">
    <property type="nucleotide sequence ID" value="NZ_BSEO01000005.1"/>
</dbReference>
<protein>
    <submittedName>
        <fullName evidence="1">Uncharacterized protein</fullName>
    </submittedName>
</protein>
<accession>A0A9W6HGS7</accession>
<comment type="caution">
    <text evidence="1">The sequence shown here is derived from an EMBL/GenBank/DDBJ whole genome shotgun (WGS) entry which is preliminary data.</text>
</comment>
<gene>
    <name evidence="1" type="ORF">GCM10017586_14460</name>
</gene>
<reference evidence="1" key="2">
    <citation type="submission" date="2023-01" db="EMBL/GenBank/DDBJ databases">
        <authorList>
            <person name="Sun Q."/>
            <person name="Evtushenko L."/>
        </authorList>
    </citation>
    <scope>NUCLEOTIDE SEQUENCE</scope>
    <source>
        <strain evidence="1">VKM Ac-1447</strain>
    </source>
</reference>
<organism evidence="1 2">
    <name type="scientific">Microbacterium imperiale</name>
    <dbReference type="NCBI Taxonomy" id="33884"/>
    <lineage>
        <taxon>Bacteria</taxon>
        <taxon>Bacillati</taxon>
        <taxon>Actinomycetota</taxon>
        <taxon>Actinomycetes</taxon>
        <taxon>Micrococcales</taxon>
        <taxon>Microbacteriaceae</taxon>
        <taxon>Microbacterium</taxon>
    </lineage>
</organism>
<sequence length="66" mass="7204">MSIIEITVTASEELDADESREAMARLVGDRLGISLDEFLHNVDEGAYNGSDDVDVLHLVTLAPFAR</sequence>
<evidence type="ECO:0000313" key="1">
    <source>
        <dbReference type="EMBL" id="GLJ79764.1"/>
    </source>
</evidence>
<proteinExistence type="predicted"/>